<name>A0A8K1CBR8_PYTOL</name>
<evidence type="ECO:0000313" key="3">
    <source>
        <dbReference type="EMBL" id="TMW60041.1"/>
    </source>
</evidence>
<dbReference type="AlphaFoldDB" id="A0A8K1CBR8"/>
<protein>
    <recommendedName>
        <fullName evidence="2">JmjC domain-containing protein</fullName>
    </recommendedName>
</protein>
<gene>
    <name evidence="3" type="ORF">Poli38472_000083</name>
</gene>
<dbReference type="PANTHER" id="PTHR12461:SF98">
    <property type="entry name" value="CUPIN-LIKE DOMAIN-CONTAINING PROTEIN"/>
    <property type="match status" value="1"/>
</dbReference>
<keyword evidence="1" id="KW-1133">Transmembrane helix</keyword>
<keyword evidence="1" id="KW-0472">Membrane</keyword>
<dbReference type="Gene3D" id="2.60.120.10">
    <property type="entry name" value="Jelly Rolls"/>
    <property type="match status" value="1"/>
</dbReference>
<comment type="caution">
    <text evidence="3">The sequence shown here is derived from an EMBL/GenBank/DDBJ whole genome shotgun (WGS) entry which is preliminary data.</text>
</comment>
<evidence type="ECO:0000259" key="2">
    <source>
        <dbReference type="PROSITE" id="PS51184"/>
    </source>
</evidence>
<reference evidence="3" key="1">
    <citation type="submission" date="2019-03" db="EMBL/GenBank/DDBJ databases">
        <title>Long read genome sequence of the mycoparasitic Pythium oligandrum ATCC 38472 isolated from sugarbeet rhizosphere.</title>
        <authorList>
            <person name="Gaulin E."/>
        </authorList>
    </citation>
    <scope>NUCLEOTIDE SEQUENCE</scope>
    <source>
        <strain evidence="3">ATCC 38472_TT</strain>
    </source>
</reference>
<dbReference type="PANTHER" id="PTHR12461">
    <property type="entry name" value="HYPOXIA-INDUCIBLE FACTOR 1 ALPHA INHIBITOR-RELATED"/>
    <property type="match status" value="1"/>
</dbReference>
<evidence type="ECO:0000313" key="4">
    <source>
        <dbReference type="Proteomes" id="UP000794436"/>
    </source>
</evidence>
<proteinExistence type="predicted"/>
<dbReference type="PROSITE" id="PS51184">
    <property type="entry name" value="JMJC"/>
    <property type="match status" value="1"/>
</dbReference>
<dbReference type="OrthoDB" id="415358at2759"/>
<accession>A0A8K1CBR8</accession>
<organism evidence="3 4">
    <name type="scientific">Pythium oligandrum</name>
    <name type="common">Mycoparasitic fungus</name>
    <dbReference type="NCBI Taxonomy" id="41045"/>
    <lineage>
        <taxon>Eukaryota</taxon>
        <taxon>Sar</taxon>
        <taxon>Stramenopiles</taxon>
        <taxon>Oomycota</taxon>
        <taxon>Peronosporomycetes</taxon>
        <taxon>Pythiales</taxon>
        <taxon>Pythiaceae</taxon>
        <taxon>Pythium</taxon>
    </lineage>
</organism>
<evidence type="ECO:0000256" key="1">
    <source>
        <dbReference type="SAM" id="Phobius"/>
    </source>
</evidence>
<keyword evidence="4" id="KW-1185">Reference proteome</keyword>
<dbReference type="SUPFAM" id="SSF51197">
    <property type="entry name" value="Clavaminate synthase-like"/>
    <property type="match status" value="1"/>
</dbReference>
<feature type="transmembrane region" description="Helical" evidence="1">
    <location>
        <begin position="35"/>
        <end position="53"/>
    </location>
</feature>
<dbReference type="InterPro" id="IPR041667">
    <property type="entry name" value="Cupin_8"/>
</dbReference>
<dbReference type="Proteomes" id="UP000794436">
    <property type="component" value="Unassembled WGS sequence"/>
</dbReference>
<dbReference type="InterPro" id="IPR014710">
    <property type="entry name" value="RmlC-like_jellyroll"/>
</dbReference>
<keyword evidence="1" id="KW-0812">Transmembrane</keyword>
<dbReference type="Pfam" id="PF13621">
    <property type="entry name" value="Cupin_8"/>
    <property type="match status" value="1"/>
</dbReference>
<dbReference type="InterPro" id="IPR003347">
    <property type="entry name" value="JmjC_dom"/>
</dbReference>
<sequence length="440" mass="50299">MRQDLKLARRLRAAQGHVEASGWRRWVEMIKRQKLMVFCGGLFVLMALHAVVYPERQWFSASQDITKATSVILDGHTTLARELPRVYPNGVTNRFACDLPSLRYQCDLDAEEGCRAYPQLFPAGELMENWSPEDPTPPPQTFSSVCRFNVSSPYEFALAQMFHQMEVPFIAYGIPELDEASVKWTDEYLSSRLGEDEQYKVHIANSTHFMFYTRHMADQNDTATYESERWTYREFVQRMSTHRPGSQFFYFMVKAEDIRRRAKFATQDLMFLNADNEEEHRLALPSEKKTLAGPYGDLFIRDTQHAQSKGMRCRIGMRGIITEGHIDAGLNMIAMIRGHKRYILSPTSVCSCLGLLTKGPSARHTSIDWSNVTREDTKAFNCPATEVIVGAGDVLYVPSYWYHHIVSLDNTIQCNLRSGIIARPDVKAFLTACGLGGFKW</sequence>
<dbReference type="EMBL" id="SPLM01000108">
    <property type="protein sequence ID" value="TMW60041.1"/>
    <property type="molecule type" value="Genomic_DNA"/>
</dbReference>
<feature type="domain" description="JmjC" evidence="2">
    <location>
        <begin position="273"/>
        <end position="433"/>
    </location>
</feature>